<comment type="caution">
    <text evidence="1">The sequence shown here is derived from an EMBL/GenBank/DDBJ whole genome shotgun (WGS) entry which is preliminary data.</text>
</comment>
<sequence>MVSNATGERTFSKLKLIKSEKRTCMVQSRLTCLSLMSLENELLKNLDYEEIIDRYVYEQNTEKNQCKANKL</sequence>
<keyword evidence="2" id="KW-1185">Reference proteome</keyword>
<reference evidence="1" key="1">
    <citation type="submission" date="2021-10" db="EMBL/GenBank/DDBJ databases">
        <title>Tropical sea cucumber genome reveals ecological adaptation and Cuvierian tubules defense mechanism.</title>
        <authorList>
            <person name="Chen T."/>
        </authorList>
    </citation>
    <scope>NUCLEOTIDE SEQUENCE</scope>
    <source>
        <strain evidence="1">Nanhai2018</strain>
        <tissue evidence="1">Muscle</tissue>
    </source>
</reference>
<proteinExistence type="predicted"/>
<accession>A0A9Q1BPT4</accession>
<evidence type="ECO:0000313" key="1">
    <source>
        <dbReference type="EMBL" id="KAJ8030380.1"/>
    </source>
</evidence>
<dbReference type="Proteomes" id="UP001152320">
    <property type="component" value="Chromosome 13"/>
</dbReference>
<dbReference type="AlphaFoldDB" id="A0A9Q1BPT4"/>
<evidence type="ECO:0000313" key="2">
    <source>
        <dbReference type="Proteomes" id="UP001152320"/>
    </source>
</evidence>
<dbReference type="EMBL" id="JAIZAY010000013">
    <property type="protein sequence ID" value="KAJ8030380.1"/>
    <property type="molecule type" value="Genomic_DNA"/>
</dbReference>
<organism evidence="1 2">
    <name type="scientific">Holothuria leucospilota</name>
    <name type="common">Black long sea cucumber</name>
    <name type="synonym">Mertensiothuria leucospilota</name>
    <dbReference type="NCBI Taxonomy" id="206669"/>
    <lineage>
        <taxon>Eukaryota</taxon>
        <taxon>Metazoa</taxon>
        <taxon>Echinodermata</taxon>
        <taxon>Eleutherozoa</taxon>
        <taxon>Echinozoa</taxon>
        <taxon>Holothuroidea</taxon>
        <taxon>Aspidochirotacea</taxon>
        <taxon>Aspidochirotida</taxon>
        <taxon>Holothuriidae</taxon>
        <taxon>Holothuria</taxon>
    </lineage>
</organism>
<protein>
    <recommendedName>
        <fullName evidence="3">HAT C-terminal dimerisation domain-containing protein</fullName>
    </recommendedName>
</protein>
<dbReference type="OrthoDB" id="10054153at2759"/>
<gene>
    <name evidence="1" type="ORF">HOLleu_26792</name>
</gene>
<name>A0A9Q1BPT4_HOLLE</name>
<evidence type="ECO:0008006" key="3">
    <source>
        <dbReference type="Google" id="ProtNLM"/>
    </source>
</evidence>